<dbReference type="HAMAP" id="MF_00925">
    <property type="entry name" value="OM_assembly_BamE"/>
    <property type="match status" value="1"/>
</dbReference>
<dbReference type="NCBIfam" id="NF008585">
    <property type="entry name" value="PRK11548.1"/>
    <property type="match status" value="1"/>
</dbReference>
<evidence type="ECO:0000313" key="7">
    <source>
        <dbReference type="Proteomes" id="UP000295537"/>
    </source>
</evidence>
<dbReference type="GO" id="GO:0043165">
    <property type="term" value="P:Gram-negative-bacterium-type cell outer membrane assembly"/>
    <property type="evidence" value="ECO:0007669"/>
    <property type="project" value="UniProtKB-UniRule"/>
</dbReference>
<evidence type="ECO:0000313" key="6">
    <source>
        <dbReference type="EMBL" id="TCP15304.1"/>
    </source>
</evidence>
<reference evidence="6 7" key="1">
    <citation type="submission" date="2019-03" db="EMBL/GenBank/DDBJ databases">
        <title>Genomic Encyclopedia of Type Strains, Phase IV (KMG-IV): sequencing the most valuable type-strain genomes for metagenomic binning, comparative biology and taxonomic classification.</title>
        <authorList>
            <person name="Goeker M."/>
        </authorList>
    </citation>
    <scope>NUCLEOTIDE SEQUENCE [LARGE SCALE GENOMIC DNA]</scope>
    <source>
        <strain evidence="6 7">DSM 16380</strain>
    </source>
</reference>
<evidence type="ECO:0000256" key="3">
    <source>
        <dbReference type="ARBA" id="ARBA00023237"/>
    </source>
</evidence>
<dbReference type="InterPro" id="IPR026592">
    <property type="entry name" value="BamE"/>
</dbReference>
<dbReference type="PANTHER" id="PTHR37482">
    <property type="entry name" value="OUTER MEMBRANE PROTEIN ASSEMBLY FACTOR BAME"/>
    <property type="match status" value="1"/>
</dbReference>
<dbReference type="Pfam" id="PF04355">
    <property type="entry name" value="BamE"/>
    <property type="match status" value="1"/>
</dbReference>
<keyword evidence="3 4" id="KW-0998">Cell outer membrane</keyword>
<evidence type="ECO:0000256" key="1">
    <source>
        <dbReference type="ARBA" id="ARBA00022729"/>
    </source>
</evidence>
<dbReference type="PANTHER" id="PTHR37482:SF1">
    <property type="entry name" value="OUTER MEMBRANE PROTEIN ASSEMBLY FACTOR BAME"/>
    <property type="match status" value="1"/>
</dbReference>
<dbReference type="Proteomes" id="UP000295537">
    <property type="component" value="Unassembled WGS sequence"/>
</dbReference>
<feature type="domain" description="Outer membrane protein assembly factor BamE" evidence="5">
    <location>
        <begin position="34"/>
        <end position="103"/>
    </location>
</feature>
<comment type="subunit">
    <text evidence="4">Part of the Bam complex.</text>
</comment>
<evidence type="ECO:0000259" key="5">
    <source>
        <dbReference type="Pfam" id="PF04355"/>
    </source>
</evidence>
<sequence>MKIKSLVAILLLSLGITACSTVKKVVYRIDVPQGNYLEKEKVEQLQIGMNQEQVIYLLGTPVLRNTFESDRWDYVFIKRHGHEEPIQHTLFVHFDKQGLVSKIDLDKPIESKE</sequence>
<keyword evidence="4" id="KW-0564">Palmitate</keyword>
<name>A0A4V2SJH1_9PAST</name>
<proteinExistence type="inferred from homology"/>
<comment type="subcellular location">
    <subcellularLocation>
        <location evidence="4">Cell outer membrane</location>
        <topology evidence="4">Lipid-anchor</topology>
    </subcellularLocation>
</comment>
<evidence type="ECO:0000256" key="4">
    <source>
        <dbReference type="HAMAP-Rule" id="MF_00925"/>
    </source>
</evidence>
<dbReference type="GO" id="GO:0051205">
    <property type="term" value="P:protein insertion into membrane"/>
    <property type="evidence" value="ECO:0007669"/>
    <property type="project" value="UniProtKB-UniRule"/>
</dbReference>
<keyword evidence="4" id="KW-0449">Lipoprotein</keyword>
<keyword evidence="1 4" id="KW-0732">Signal</keyword>
<accession>A0A4V2SJH1</accession>
<dbReference type="AlphaFoldDB" id="A0A4V2SJH1"/>
<evidence type="ECO:0000256" key="2">
    <source>
        <dbReference type="ARBA" id="ARBA00023136"/>
    </source>
</evidence>
<comment type="caution">
    <text evidence="6">The sequence shown here is derived from an EMBL/GenBank/DDBJ whole genome shotgun (WGS) entry which is preliminary data.</text>
</comment>
<comment type="function">
    <text evidence="4">Part of the outer membrane protein assembly complex, which is involved in assembly and insertion of beta-barrel proteins into the outer membrane.</text>
</comment>
<dbReference type="EMBL" id="SLXJ01000019">
    <property type="protein sequence ID" value="TCP15304.1"/>
    <property type="molecule type" value="Genomic_DNA"/>
</dbReference>
<dbReference type="GO" id="GO:0030674">
    <property type="term" value="F:protein-macromolecule adaptor activity"/>
    <property type="evidence" value="ECO:0007669"/>
    <property type="project" value="TreeGrafter"/>
</dbReference>
<dbReference type="PROSITE" id="PS51257">
    <property type="entry name" value="PROKAR_LIPOPROTEIN"/>
    <property type="match status" value="1"/>
</dbReference>
<comment type="similarity">
    <text evidence="4">Belongs to the BamE family.</text>
</comment>
<dbReference type="GO" id="GO:1990063">
    <property type="term" value="C:Bam protein complex"/>
    <property type="evidence" value="ECO:0007669"/>
    <property type="project" value="TreeGrafter"/>
</dbReference>
<organism evidence="6 7">
    <name type="scientific">Nicoletella semolina</name>
    <dbReference type="NCBI Taxonomy" id="271160"/>
    <lineage>
        <taxon>Bacteria</taxon>
        <taxon>Pseudomonadati</taxon>
        <taxon>Pseudomonadota</taxon>
        <taxon>Gammaproteobacteria</taxon>
        <taxon>Pasteurellales</taxon>
        <taxon>Pasteurellaceae</taxon>
        <taxon>Nicoletella</taxon>
    </lineage>
</organism>
<protein>
    <recommendedName>
        <fullName evidence="4">Outer membrane protein assembly factor BamE</fullName>
    </recommendedName>
</protein>
<keyword evidence="2 4" id="KW-0472">Membrane</keyword>
<dbReference type="OrthoDB" id="9808250at2"/>
<dbReference type="InterPro" id="IPR007450">
    <property type="entry name" value="BamE_dom"/>
</dbReference>
<dbReference type="Gene3D" id="3.30.1450.10">
    <property type="match status" value="1"/>
</dbReference>
<dbReference type="InterPro" id="IPR037873">
    <property type="entry name" value="BamE-like"/>
</dbReference>
<gene>
    <name evidence="4" type="primary">bamE</name>
    <name evidence="6" type="ORF">EV693_11914</name>
</gene>
<dbReference type="RefSeq" id="WP_132502091.1">
    <property type="nucleotide sequence ID" value="NZ_LVXA01000001.1"/>
</dbReference>
<keyword evidence="7" id="KW-1185">Reference proteome</keyword>